<organism evidence="2 3">
    <name type="scientific">Bacillus halotolerans</name>
    <dbReference type="NCBI Taxonomy" id="260554"/>
    <lineage>
        <taxon>Bacteria</taxon>
        <taxon>Bacillati</taxon>
        <taxon>Bacillota</taxon>
        <taxon>Bacilli</taxon>
        <taxon>Bacillales</taxon>
        <taxon>Bacillaceae</taxon>
        <taxon>Bacillus</taxon>
    </lineage>
</organism>
<feature type="transmembrane region" description="Helical" evidence="1">
    <location>
        <begin position="240"/>
        <end position="257"/>
    </location>
</feature>
<feature type="transmembrane region" description="Helical" evidence="1">
    <location>
        <begin position="269"/>
        <end position="290"/>
    </location>
</feature>
<sequence>MNNLFPILSLLFKQLYGRQGKKDAIRITAGLAVLALFEIGLIRQAGIDESTLGKTYITLALLFMNAYMVFLSVTSQWKESYMKLSCLLPISSRSFWLAQSVVLFVDTCLRRTLFFFILPLFLFGNGTLSGAQTLYWLGRFSFFTVYSIIFGVLLSNLFVKKSRTALLLHAAAFTCVCFSAALMPAVTIPLCAIHMLWAIVIDFPSFLQAPQQQSKMHSFMRTSEFSFYKREWNRFISSKAMLLNYIVMGAFSGFFSFQMMNTGIADQHVVYIVISALLLICSPIALLYSLEKNDRMLLITLPIKRRTMLWAKYRFYSGLLAGGFILIAMIMGLISGRPISLLTFLQCMELLLAGAYIRLISDEKKPSFSWQTEQQLWSGFSKYRSYVFCIPLFLATLTGTVISLAVIPIAGLIIVYLLQKQDGGFFDTSGKRERLGS</sequence>
<feature type="transmembrane region" description="Helical" evidence="1">
    <location>
        <begin position="55"/>
        <end position="75"/>
    </location>
</feature>
<dbReference type="AlphaFoldDB" id="A0A9Q4EHU0"/>
<feature type="transmembrane region" description="Helical" evidence="1">
    <location>
        <begin position="140"/>
        <end position="159"/>
    </location>
</feature>
<gene>
    <name evidence="2" type="ORF">MOF03_01970</name>
</gene>
<feature type="transmembrane region" description="Helical" evidence="1">
    <location>
        <begin position="112"/>
        <end position="134"/>
    </location>
</feature>
<protein>
    <submittedName>
        <fullName evidence="2">Bacteriocin biosynthesis protein AlbD</fullName>
    </submittedName>
</protein>
<dbReference type="Proteomes" id="UP001073053">
    <property type="component" value="Unassembled WGS sequence"/>
</dbReference>
<comment type="caution">
    <text evidence="2">The sequence shown here is derived from an EMBL/GenBank/DDBJ whole genome shotgun (WGS) entry which is preliminary data.</text>
</comment>
<feature type="transmembrane region" description="Helical" evidence="1">
    <location>
        <begin position="311"/>
        <end position="333"/>
    </location>
</feature>
<feature type="transmembrane region" description="Helical" evidence="1">
    <location>
        <begin position="192"/>
        <end position="210"/>
    </location>
</feature>
<reference evidence="2" key="1">
    <citation type="submission" date="2022-02" db="EMBL/GenBank/DDBJ databases">
        <title>Crop Bioprotection Bacillus Genome Sequencing.</title>
        <authorList>
            <person name="Dunlap C."/>
        </authorList>
    </citation>
    <scope>NUCLEOTIDE SEQUENCE</scope>
    <source>
        <strain evidence="2">EC49O2N-C10</strain>
    </source>
</reference>
<proteinExistence type="predicted"/>
<feature type="transmembrane region" description="Helical" evidence="1">
    <location>
        <begin position="166"/>
        <end position="186"/>
    </location>
</feature>
<feature type="transmembrane region" description="Helical" evidence="1">
    <location>
        <begin position="27"/>
        <end position="43"/>
    </location>
</feature>
<keyword evidence="1" id="KW-0812">Transmembrane</keyword>
<evidence type="ECO:0000256" key="1">
    <source>
        <dbReference type="SAM" id="Phobius"/>
    </source>
</evidence>
<keyword evidence="1" id="KW-0472">Membrane</keyword>
<evidence type="ECO:0000313" key="3">
    <source>
        <dbReference type="Proteomes" id="UP001073053"/>
    </source>
</evidence>
<dbReference type="EMBL" id="JALAWA010000001">
    <property type="protein sequence ID" value="MCY9183425.1"/>
    <property type="molecule type" value="Genomic_DNA"/>
</dbReference>
<accession>A0A9Q4EHU0</accession>
<feature type="transmembrane region" description="Helical" evidence="1">
    <location>
        <begin position="385"/>
        <end position="418"/>
    </location>
</feature>
<dbReference type="RefSeq" id="WP_024123215.1">
    <property type="nucleotide sequence ID" value="NZ_ASJT01000106.1"/>
</dbReference>
<evidence type="ECO:0000313" key="2">
    <source>
        <dbReference type="EMBL" id="MCY9183425.1"/>
    </source>
</evidence>
<name>A0A9Q4EHU0_9BACI</name>
<keyword evidence="1" id="KW-1133">Transmembrane helix</keyword>